<gene>
    <name evidence="2" type="ORF">ACHAWO_010496</name>
</gene>
<dbReference type="EMBL" id="JALLPJ020000299">
    <property type="protein sequence ID" value="KAL3796216.1"/>
    <property type="molecule type" value="Genomic_DNA"/>
</dbReference>
<sequence length="204" mass="22354">MSSIEAKPVAVFRGLAAPTSAPPTPKSAVLAFTFGWFLSVFAWIANQAWTILSLALFGPFSFEAHNAWKHIIFCVIGAFGTSIAWCTVFKFAFPDDDEEEAEEVINVNSYARDISDSLQDLLQDLGELGFVVGYIISQFVGIKILNGSGYVEVETEGASSMMVVLLLGWVILAKVKDFLKATKRAKAFQNTSILASENYYVQMA</sequence>
<keyword evidence="3" id="KW-1185">Reference proteome</keyword>
<protein>
    <submittedName>
        <fullName evidence="2">Uncharacterized protein</fullName>
    </submittedName>
</protein>
<accession>A0ABD3Q952</accession>
<keyword evidence="1" id="KW-0812">Transmembrane</keyword>
<evidence type="ECO:0000313" key="3">
    <source>
        <dbReference type="Proteomes" id="UP001530400"/>
    </source>
</evidence>
<feature type="transmembrane region" description="Helical" evidence="1">
    <location>
        <begin position="157"/>
        <end position="175"/>
    </location>
</feature>
<feature type="transmembrane region" description="Helical" evidence="1">
    <location>
        <begin position="34"/>
        <end position="58"/>
    </location>
</feature>
<name>A0ABD3Q952_9STRA</name>
<organism evidence="2 3">
    <name type="scientific">Cyclotella atomus</name>
    <dbReference type="NCBI Taxonomy" id="382360"/>
    <lineage>
        <taxon>Eukaryota</taxon>
        <taxon>Sar</taxon>
        <taxon>Stramenopiles</taxon>
        <taxon>Ochrophyta</taxon>
        <taxon>Bacillariophyta</taxon>
        <taxon>Coscinodiscophyceae</taxon>
        <taxon>Thalassiosirophycidae</taxon>
        <taxon>Stephanodiscales</taxon>
        <taxon>Stephanodiscaceae</taxon>
        <taxon>Cyclotella</taxon>
    </lineage>
</organism>
<comment type="caution">
    <text evidence="2">The sequence shown here is derived from an EMBL/GenBank/DDBJ whole genome shotgun (WGS) entry which is preliminary data.</text>
</comment>
<keyword evidence="1" id="KW-0472">Membrane</keyword>
<feature type="transmembrane region" description="Helical" evidence="1">
    <location>
        <begin position="70"/>
        <end position="93"/>
    </location>
</feature>
<proteinExistence type="predicted"/>
<evidence type="ECO:0000313" key="2">
    <source>
        <dbReference type="EMBL" id="KAL3796216.1"/>
    </source>
</evidence>
<keyword evidence="1" id="KW-1133">Transmembrane helix</keyword>
<dbReference type="AlphaFoldDB" id="A0ABD3Q952"/>
<dbReference type="Proteomes" id="UP001530400">
    <property type="component" value="Unassembled WGS sequence"/>
</dbReference>
<evidence type="ECO:0000256" key="1">
    <source>
        <dbReference type="SAM" id="Phobius"/>
    </source>
</evidence>
<reference evidence="2 3" key="1">
    <citation type="submission" date="2024-10" db="EMBL/GenBank/DDBJ databases">
        <title>Updated reference genomes for cyclostephanoid diatoms.</title>
        <authorList>
            <person name="Roberts W.R."/>
            <person name="Alverson A.J."/>
        </authorList>
    </citation>
    <scope>NUCLEOTIDE SEQUENCE [LARGE SCALE GENOMIC DNA]</scope>
    <source>
        <strain evidence="2 3">AJA010-31</strain>
    </source>
</reference>